<proteinExistence type="predicted"/>
<keyword evidence="2" id="KW-0378">Hydrolase</keyword>
<dbReference type="EC" id="3.4.24.-" evidence="2"/>
<dbReference type="Proteomes" id="UP001597241">
    <property type="component" value="Unassembled WGS sequence"/>
</dbReference>
<evidence type="ECO:0000313" key="3">
    <source>
        <dbReference type="Proteomes" id="UP001597241"/>
    </source>
</evidence>
<dbReference type="InterPro" id="IPR016047">
    <property type="entry name" value="M23ase_b-sheet_dom"/>
</dbReference>
<dbReference type="SUPFAM" id="SSF51261">
    <property type="entry name" value="Duplicated hybrid motif"/>
    <property type="match status" value="1"/>
</dbReference>
<organism evidence="2 3">
    <name type="scientific">Lutibacter holmesii</name>
    <dbReference type="NCBI Taxonomy" id="1137985"/>
    <lineage>
        <taxon>Bacteria</taxon>
        <taxon>Pseudomonadati</taxon>
        <taxon>Bacteroidota</taxon>
        <taxon>Flavobacteriia</taxon>
        <taxon>Flavobacteriales</taxon>
        <taxon>Flavobacteriaceae</taxon>
        <taxon>Lutibacter</taxon>
    </lineage>
</organism>
<name>A0ABW3WPI9_9FLAO</name>
<dbReference type="PANTHER" id="PTHR21666">
    <property type="entry name" value="PEPTIDASE-RELATED"/>
    <property type="match status" value="1"/>
</dbReference>
<dbReference type="GO" id="GO:0016787">
    <property type="term" value="F:hydrolase activity"/>
    <property type="evidence" value="ECO:0007669"/>
    <property type="project" value="UniProtKB-KW"/>
</dbReference>
<evidence type="ECO:0000259" key="1">
    <source>
        <dbReference type="Pfam" id="PF01551"/>
    </source>
</evidence>
<gene>
    <name evidence="2" type="ORF">ACFQ5N_09555</name>
</gene>
<sequence length="567" mass="64311">MKKLVSVILILIAQCSYSQGDVSSYPTNYFSNPLDIPLVLSGTFGELRTNHFHAGLDIKTLQKEGLNVIAAANGYVSRIKVSLWGYGKVIYVKHPNGYTTVYAHLQKFNDRIESYIKKQQYKKESFEIQLFPGANELPVTKDEIIAFSGSTGGFVGPHLHFEIRDSKTEKPINPFYFGIQVSDSKKPRLNNLMGYSLNANSHINKVNVPVQLSYRKLENGDYLANKINAFGSIGFGVNVYDQLDGAYNKNGIYSLTMAVNGKKVHEFKASSFAFSETKYINLLVDYNRLEKLNQRVQKTFTEPSNKLNMYPVSINNGFITVEDGLTYSIDIVAKDFEGNQQKITIPVVGKKDTTTVSKPIVKTPYKIKKAEFNKFTQDGVTVAFPKNTFYTDFYLDFKVENGIAKVHTPTLPLDRKYTLTFDVSKFSEIEKKQLYIASIKKNGNTSYQKTVKKETTFYTTTKNLGTYTLKKDTFKPSVKLHNVKNEQWLTHFKNLQVKISDKGSGIKSYRGEIDGKWILMEYNVKSGLLTYDFNDQVFSEAKHNLKVTVTDNVGNTTTLTSTFFRKK</sequence>
<dbReference type="InterPro" id="IPR050570">
    <property type="entry name" value="Cell_wall_metabolism_enzyme"/>
</dbReference>
<evidence type="ECO:0000313" key="2">
    <source>
        <dbReference type="EMBL" id="MFD1294078.1"/>
    </source>
</evidence>
<reference evidence="3" key="1">
    <citation type="journal article" date="2019" name="Int. J. Syst. Evol. Microbiol.">
        <title>The Global Catalogue of Microorganisms (GCM) 10K type strain sequencing project: providing services to taxonomists for standard genome sequencing and annotation.</title>
        <authorList>
            <consortium name="The Broad Institute Genomics Platform"/>
            <consortium name="The Broad Institute Genome Sequencing Center for Infectious Disease"/>
            <person name="Wu L."/>
            <person name="Ma J."/>
        </authorList>
    </citation>
    <scope>NUCLEOTIDE SEQUENCE [LARGE SCALE GENOMIC DNA]</scope>
    <source>
        <strain evidence="3">CCUG 62221</strain>
    </source>
</reference>
<keyword evidence="3" id="KW-1185">Reference proteome</keyword>
<dbReference type="Pfam" id="PF01551">
    <property type="entry name" value="Peptidase_M23"/>
    <property type="match status" value="1"/>
</dbReference>
<dbReference type="PANTHER" id="PTHR21666:SF270">
    <property type="entry name" value="MUREIN HYDROLASE ACTIVATOR ENVC"/>
    <property type="match status" value="1"/>
</dbReference>
<accession>A0ABW3WPI9</accession>
<dbReference type="InterPro" id="IPR011055">
    <property type="entry name" value="Dup_hybrid_motif"/>
</dbReference>
<feature type="domain" description="M23ase beta-sheet core" evidence="1">
    <location>
        <begin position="52"/>
        <end position="120"/>
    </location>
</feature>
<dbReference type="EMBL" id="JBHTMV010000004">
    <property type="protein sequence ID" value="MFD1294078.1"/>
    <property type="molecule type" value="Genomic_DNA"/>
</dbReference>
<dbReference type="RefSeq" id="WP_386809271.1">
    <property type="nucleotide sequence ID" value="NZ_JBHTMV010000004.1"/>
</dbReference>
<dbReference type="Gene3D" id="2.70.70.10">
    <property type="entry name" value="Glucose Permease (Domain IIA)"/>
    <property type="match status" value="1"/>
</dbReference>
<comment type="caution">
    <text evidence="2">The sequence shown here is derived from an EMBL/GenBank/DDBJ whole genome shotgun (WGS) entry which is preliminary data.</text>
</comment>
<protein>
    <submittedName>
        <fullName evidence="2">M23 family metallopeptidase</fullName>
        <ecNumber evidence="2">3.4.24.-</ecNumber>
    </submittedName>
</protein>
<dbReference type="CDD" id="cd12797">
    <property type="entry name" value="M23_peptidase"/>
    <property type="match status" value="1"/>
</dbReference>